<dbReference type="InterPro" id="IPR011528">
    <property type="entry name" value="NERD"/>
</dbReference>
<sequence>MKFDELLQSFSEEWLFLNGLLIEYNNSFFQIDTLGIAQDSLYIFDVKYFEGDFTIDGELWKYVSGTPLKNPLHQLQRCESLLKRFLQEKGQHFPIKSYLVFNHPHFTLYQAPPNQTIILPSQINRFMTKLKHYKSTLNDKHRKLADIILAENHPHYPNAYMPKYQYSELTKGIHCSKCHSFCLKKLHPGTLICQSCSYEENIENAILRSLQDFRLLFPERKVTTNEIFEWCKSLLSKKQIQRTLSKNFKRKSYGKYSHYV</sequence>
<dbReference type="PROSITE" id="PS50965">
    <property type="entry name" value="NERD"/>
    <property type="match status" value="1"/>
</dbReference>
<dbReference type="Pfam" id="PF08378">
    <property type="entry name" value="NERD"/>
    <property type="match status" value="1"/>
</dbReference>
<gene>
    <name evidence="2" type="ORF">J27TS8_29070</name>
</gene>
<reference evidence="2" key="1">
    <citation type="submission" date="2021-03" db="EMBL/GenBank/DDBJ databases">
        <title>Antimicrobial resistance genes in bacteria isolated from Japanese honey, and their potential for conferring macrolide and lincosamide resistance in the American foulbrood pathogen Paenibacillus larvae.</title>
        <authorList>
            <person name="Okamoto M."/>
            <person name="Kumagai M."/>
            <person name="Kanamori H."/>
            <person name="Takamatsu D."/>
        </authorList>
    </citation>
    <scope>NUCLEOTIDE SEQUENCE</scope>
    <source>
        <strain evidence="2">J27TS8</strain>
    </source>
</reference>
<dbReference type="Proteomes" id="UP000682111">
    <property type="component" value="Unassembled WGS sequence"/>
</dbReference>
<name>A0A920BUE8_9BACI</name>
<keyword evidence="3" id="KW-1185">Reference proteome</keyword>
<feature type="domain" description="NERD" evidence="1">
    <location>
        <begin position="1"/>
        <end position="105"/>
    </location>
</feature>
<dbReference type="AlphaFoldDB" id="A0A920BUE8"/>
<evidence type="ECO:0000313" key="2">
    <source>
        <dbReference type="EMBL" id="GIN62914.1"/>
    </source>
</evidence>
<protein>
    <recommendedName>
        <fullName evidence="1">NERD domain-containing protein</fullName>
    </recommendedName>
</protein>
<organism evidence="2 3">
    <name type="scientific">Robertmurraya siralis</name>
    <dbReference type="NCBI Taxonomy" id="77777"/>
    <lineage>
        <taxon>Bacteria</taxon>
        <taxon>Bacillati</taxon>
        <taxon>Bacillota</taxon>
        <taxon>Bacilli</taxon>
        <taxon>Bacillales</taxon>
        <taxon>Bacillaceae</taxon>
        <taxon>Robertmurraya</taxon>
    </lineage>
</organism>
<proteinExistence type="predicted"/>
<evidence type="ECO:0000259" key="1">
    <source>
        <dbReference type="PROSITE" id="PS50965"/>
    </source>
</evidence>
<accession>A0A920BUE8</accession>
<dbReference type="OrthoDB" id="2164794at2"/>
<dbReference type="EMBL" id="BORC01000004">
    <property type="protein sequence ID" value="GIN62914.1"/>
    <property type="molecule type" value="Genomic_DNA"/>
</dbReference>
<comment type="caution">
    <text evidence="2">The sequence shown here is derived from an EMBL/GenBank/DDBJ whole genome shotgun (WGS) entry which is preliminary data.</text>
</comment>
<evidence type="ECO:0000313" key="3">
    <source>
        <dbReference type="Proteomes" id="UP000682111"/>
    </source>
</evidence>